<dbReference type="PANTHER" id="PTHR30352:SF4">
    <property type="entry name" value="PYRUVATE FORMATE-LYASE 2-ACTIVATING ENZYME"/>
    <property type="match status" value="1"/>
</dbReference>
<keyword evidence="5" id="KW-0408">Iron</keyword>
<keyword evidence="6" id="KW-0411">Iron-sulfur</keyword>
<dbReference type="GO" id="GO:0051539">
    <property type="term" value="F:4 iron, 4 sulfur cluster binding"/>
    <property type="evidence" value="ECO:0007669"/>
    <property type="project" value="UniProtKB-KW"/>
</dbReference>
<sequence length="211" mass="23885">MRQANGRMDKVGNTYSVAELVKKAAQDVIFYDRSGGGVTLSGGEVMAQNIEYITALTQQLQKKGIHVGIDTSGAVPFLRFEKILPYTDFFLYDVKVFDKKKHIQYMRIDNSEILGNLKRLSLSGAVLYLRLILIDGVNTDQEKDILPLLNWLKREHIQVEKIHLLPYHTLGKDKYMGLGKTPVLFRVPETDVLQKIARIFQEAGYNTIIGG</sequence>
<dbReference type="SUPFAM" id="SSF102114">
    <property type="entry name" value="Radical SAM enzymes"/>
    <property type="match status" value="1"/>
</dbReference>
<dbReference type="PATRIC" id="fig|1122219.3.peg.898"/>
<protein>
    <submittedName>
        <fullName evidence="8">Glycyl radical activating protein</fullName>
    </submittedName>
</protein>
<dbReference type="GO" id="GO:0046872">
    <property type="term" value="F:metal ion binding"/>
    <property type="evidence" value="ECO:0007669"/>
    <property type="project" value="UniProtKB-KW"/>
</dbReference>
<dbReference type="InterPro" id="IPR058240">
    <property type="entry name" value="rSAM_sf"/>
</dbReference>
<comment type="cofactor">
    <cofactor evidence="1">
        <name>[4Fe-4S] cluster</name>
        <dbReference type="ChEBI" id="CHEBI:49883"/>
    </cofactor>
</comment>
<reference evidence="8 9" key="1">
    <citation type="submission" date="2015-06" db="EMBL/GenBank/DDBJ databases">
        <title>Draft genome sequence of beer spoilage bacterium Megasphaera cerevisiae type strain 20462.</title>
        <authorList>
            <person name="Kutumbaka K."/>
            <person name="Pasmowitz J."/>
            <person name="Mategko J."/>
            <person name="Reyes D."/>
            <person name="Friedrich A."/>
            <person name="Han S."/>
            <person name="Martens-Habbena W."/>
            <person name="Neal-McKinney J."/>
            <person name="Janagama H.K."/>
            <person name="Nadala C."/>
            <person name="Samadpour M."/>
        </authorList>
    </citation>
    <scope>NUCLEOTIDE SEQUENCE [LARGE SCALE GENOMIC DNA]</scope>
    <source>
        <strain evidence="8 9">DSM 20462</strain>
    </source>
</reference>
<keyword evidence="4" id="KW-0479">Metal-binding</keyword>
<dbReference type="EMBL" id="LEKT01000018">
    <property type="protein sequence ID" value="KMO86672.1"/>
    <property type="molecule type" value="Genomic_DNA"/>
</dbReference>
<evidence type="ECO:0000256" key="6">
    <source>
        <dbReference type="ARBA" id="ARBA00023014"/>
    </source>
</evidence>
<dbReference type="InterPro" id="IPR034457">
    <property type="entry name" value="Organic_radical-activating"/>
</dbReference>
<evidence type="ECO:0000259" key="7">
    <source>
        <dbReference type="PROSITE" id="PS51918"/>
    </source>
</evidence>
<dbReference type="STRING" id="39029.BSR42_09720"/>
<evidence type="ECO:0000313" key="9">
    <source>
        <dbReference type="Proteomes" id="UP000036503"/>
    </source>
</evidence>
<dbReference type="PROSITE" id="PS51918">
    <property type="entry name" value="RADICAL_SAM"/>
    <property type="match status" value="1"/>
</dbReference>
<keyword evidence="3" id="KW-0949">S-adenosyl-L-methionine</keyword>
<dbReference type="AlphaFoldDB" id="A0A0J6WXU9"/>
<organism evidence="8 9">
    <name type="scientific">Megasphaera cerevisiae DSM 20462</name>
    <dbReference type="NCBI Taxonomy" id="1122219"/>
    <lineage>
        <taxon>Bacteria</taxon>
        <taxon>Bacillati</taxon>
        <taxon>Bacillota</taxon>
        <taxon>Negativicutes</taxon>
        <taxon>Veillonellales</taxon>
        <taxon>Veillonellaceae</taxon>
        <taxon>Megasphaera</taxon>
    </lineage>
</organism>
<proteinExistence type="predicted"/>
<evidence type="ECO:0000256" key="1">
    <source>
        <dbReference type="ARBA" id="ARBA00001966"/>
    </source>
</evidence>
<dbReference type="Gene3D" id="3.80.30.10">
    <property type="entry name" value="pyruvate-formate lyase- activating enzyme"/>
    <property type="match status" value="1"/>
</dbReference>
<dbReference type="InParanoid" id="A0A0J6WXU9"/>
<evidence type="ECO:0000313" key="8">
    <source>
        <dbReference type="EMBL" id="KMO86672.1"/>
    </source>
</evidence>
<evidence type="ECO:0000256" key="3">
    <source>
        <dbReference type="ARBA" id="ARBA00022691"/>
    </source>
</evidence>
<dbReference type="GO" id="GO:0003824">
    <property type="term" value="F:catalytic activity"/>
    <property type="evidence" value="ECO:0007669"/>
    <property type="project" value="InterPro"/>
</dbReference>
<accession>A0A0J6WXU9</accession>
<feature type="domain" description="Radical SAM core" evidence="7">
    <location>
        <begin position="1"/>
        <end position="206"/>
    </location>
</feature>
<gene>
    <name evidence="8" type="ORF">AB840_06940</name>
</gene>
<evidence type="ECO:0000256" key="5">
    <source>
        <dbReference type="ARBA" id="ARBA00023004"/>
    </source>
</evidence>
<keyword evidence="9" id="KW-1185">Reference proteome</keyword>
<evidence type="ECO:0000256" key="4">
    <source>
        <dbReference type="ARBA" id="ARBA00022723"/>
    </source>
</evidence>
<keyword evidence="2" id="KW-0004">4Fe-4S</keyword>
<name>A0A0J6WXU9_9FIRM</name>
<dbReference type="Proteomes" id="UP000036503">
    <property type="component" value="Unassembled WGS sequence"/>
</dbReference>
<comment type="caution">
    <text evidence="8">The sequence shown here is derived from an EMBL/GenBank/DDBJ whole genome shotgun (WGS) entry which is preliminary data.</text>
</comment>
<dbReference type="InterPro" id="IPR007197">
    <property type="entry name" value="rSAM"/>
</dbReference>
<dbReference type="PANTHER" id="PTHR30352">
    <property type="entry name" value="PYRUVATE FORMATE-LYASE-ACTIVATING ENZYME"/>
    <property type="match status" value="1"/>
</dbReference>
<evidence type="ECO:0000256" key="2">
    <source>
        <dbReference type="ARBA" id="ARBA00022485"/>
    </source>
</evidence>